<dbReference type="SUPFAM" id="SSF52218">
    <property type="entry name" value="Flavoproteins"/>
    <property type="match status" value="1"/>
</dbReference>
<dbReference type="PANTHER" id="PTHR39201:SF1">
    <property type="entry name" value="FLAVODOXIN-LIKE DOMAIN-CONTAINING PROTEIN"/>
    <property type="match status" value="1"/>
</dbReference>
<evidence type="ECO:0000313" key="2">
    <source>
        <dbReference type="EMBL" id="GAA0720940.1"/>
    </source>
</evidence>
<gene>
    <name evidence="2" type="ORF">GCM10008905_10740</name>
</gene>
<reference evidence="2 3" key="1">
    <citation type="journal article" date="2019" name="Int. J. Syst. Evol. Microbiol.">
        <title>The Global Catalogue of Microorganisms (GCM) 10K type strain sequencing project: providing services to taxonomists for standard genome sequencing and annotation.</title>
        <authorList>
            <consortium name="The Broad Institute Genomics Platform"/>
            <consortium name="The Broad Institute Genome Sequencing Center for Infectious Disease"/>
            <person name="Wu L."/>
            <person name="Ma J."/>
        </authorList>
    </citation>
    <scope>NUCLEOTIDE SEQUENCE [LARGE SCALE GENOMIC DNA]</scope>
    <source>
        <strain evidence="2 3">JCM 1405</strain>
    </source>
</reference>
<proteinExistence type="predicted"/>
<accession>A0ABN1IT98</accession>
<feature type="domain" description="Flavodoxin-like" evidence="1">
    <location>
        <begin position="6"/>
        <end position="159"/>
    </location>
</feature>
<dbReference type="InterPro" id="IPR008254">
    <property type="entry name" value="Flavodoxin/NO_synth"/>
</dbReference>
<name>A0ABN1IT98_9CLOT</name>
<sequence length="159" mass="17614">MGEKRVLIVYYSRSGNTKKIASELAKKLSGDLEELIENKNRNGVVGYIKSGLDAVKKVNTKINSSKFDAKEYDIVIIATPIWAGTMASAVRTYISENKEKFSKVTFLCTHGGGGGEKAFNEMRELSKAYPVAICDISNSEIKKGSWIEKIDKLVNEIDK</sequence>
<comment type="caution">
    <text evidence="2">The sequence shown here is derived from an EMBL/GenBank/DDBJ whole genome shotgun (WGS) entry which is preliminary data.</text>
</comment>
<protein>
    <submittedName>
        <fullName evidence="2">Flavodoxin</fullName>
    </submittedName>
</protein>
<dbReference type="InterPro" id="IPR029039">
    <property type="entry name" value="Flavoprotein-like_sf"/>
</dbReference>
<dbReference type="PROSITE" id="PS50902">
    <property type="entry name" value="FLAVODOXIN_LIKE"/>
    <property type="match status" value="1"/>
</dbReference>
<evidence type="ECO:0000313" key="3">
    <source>
        <dbReference type="Proteomes" id="UP001500339"/>
    </source>
</evidence>
<dbReference type="PANTHER" id="PTHR39201">
    <property type="entry name" value="EXPORTED PROTEIN-RELATED"/>
    <property type="match status" value="1"/>
</dbReference>
<dbReference type="RefSeq" id="WP_343767478.1">
    <property type="nucleotide sequence ID" value="NZ_BAAACF010000001.1"/>
</dbReference>
<dbReference type="Pfam" id="PF12682">
    <property type="entry name" value="Flavodoxin_4"/>
    <property type="match status" value="1"/>
</dbReference>
<keyword evidence="3" id="KW-1185">Reference proteome</keyword>
<organism evidence="2 3">
    <name type="scientific">Clostridium malenominatum</name>
    <dbReference type="NCBI Taxonomy" id="1539"/>
    <lineage>
        <taxon>Bacteria</taxon>
        <taxon>Bacillati</taxon>
        <taxon>Bacillota</taxon>
        <taxon>Clostridia</taxon>
        <taxon>Eubacteriales</taxon>
        <taxon>Clostridiaceae</taxon>
        <taxon>Clostridium</taxon>
    </lineage>
</organism>
<evidence type="ECO:0000259" key="1">
    <source>
        <dbReference type="PROSITE" id="PS50902"/>
    </source>
</evidence>
<dbReference type="Gene3D" id="3.40.50.360">
    <property type="match status" value="1"/>
</dbReference>
<dbReference type="Proteomes" id="UP001500339">
    <property type="component" value="Unassembled WGS sequence"/>
</dbReference>
<dbReference type="EMBL" id="BAAACF010000001">
    <property type="protein sequence ID" value="GAA0720940.1"/>
    <property type="molecule type" value="Genomic_DNA"/>
</dbReference>
<dbReference type="InterPro" id="IPR001226">
    <property type="entry name" value="Flavodoxin_CS"/>
</dbReference>
<dbReference type="PROSITE" id="PS00201">
    <property type="entry name" value="FLAVODOXIN"/>
    <property type="match status" value="1"/>
</dbReference>